<dbReference type="Proteomes" id="UP001437256">
    <property type="component" value="Unassembled WGS sequence"/>
</dbReference>
<organism evidence="2 3">
    <name type="scientific">Marasmius tenuissimus</name>
    <dbReference type="NCBI Taxonomy" id="585030"/>
    <lineage>
        <taxon>Eukaryota</taxon>
        <taxon>Fungi</taxon>
        <taxon>Dikarya</taxon>
        <taxon>Basidiomycota</taxon>
        <taxon>Agaricomycotina</taxon>
        <taxon>Agaricomycetes</taxon>
        <taxon>Agaricomycetidae</taxon>
        <taxon>Agaricales</taxon>
        <taxon>Marasmiineae</taxon>
        <taxon>Marasmiaceae</taxon>
        <taxon>Marasmius</taxon>
    </lineage>
</organism>
<evidence type="ECO:0000313" key="2">
    <source>
        <dbReference type="EMBL" id="KAL0057047.1"/>
    </source>
</evidence>
<keyword evidence="3" id="KW-1185">Reference proteome</keyword>
<reference evidence="2 3" key="1">
    <citation type="submission" date="2024-05" db="EMBL/GenBank/DDBJ databases">
        <title>A draft genome resource for the thread blight pathogen Marasmius tenuissimus strain MS-2.</title>
        <authorList>
            <person name="Yulfo-Soto G.E."/>
            <person name="Baruah I.K."/>
            <person name="Amoako-Attah I."/>
            <person name="Bukari Y."/>
            <person name="Meinhardt L.W."/>
            <person name="Bailey B.A."/>
            <person name="Cohen S.P."/>
        </authorList>
    </citation>
    <scope>NUCLEOTIDE SEQUENCE [LARGE SCALE GENOMIC DNA]</scope>
    <source>
        <strain evidence="2 3">MS-2</strain>
    </source>
</reference>
<dbReference type="EMBL" id="JBBXMP010000728">
    <property type="protein sequence ID" value="KAL0057047.1"/>
    <property type="molecule type" value="Genomic_DNA"/>
</dbReference>
<proteinExistence type="predicted"/>
<name>A0ABR2Z5Z8_9AGAR</name>
<protein>
    <submittedName>
        <fullName evidence="2">Uncharacterized protein</fullName>
    </submittedName>
</protein>
<feature type="region of interest" description="Disordered" evidence="1">
    <location>
        <begin position="79"/>
        <end position="128"/>
    </location>
</feature>
<feature type="non-terminal residue" evidence="2">
    <location>
        <position position="128"/>
    </location>
</feature>
<accession>A0ABR2Z5Z8</accession>
<sequence length="128" mass="14908">MNEQSTLQQRLESVHQQTFQHIRRCHHYLPHGTVHDRYHLNEHWIQLLGRFQPSQIRRLASNADLVSHKHAAEYQNTTFFNPNTSQFGKHAERSGEDEDIGRSFGGPVFRKPASRRSTPKPSRAPVVF</sequence>
<gene>
    <name evidence="2" type="ORF">AAF712_016327</name>
</gene>
<comment type="caution">
    <text evidence="2">The sequence shown here is derived from an EMBL/GenBank/DDBJ whole genome shotgun (WGS) entry which is preliminary data.</text>
</comment>
<evidence type="ECO:0000256" key="1">
    <source>
        <dbReference type="SAM" id="MobiDB-lite"/>
    </source>
</evidence>
<evidence type="ECO:0000313" key="3">
    <source>
        <dbReference type="Proteomes" id="UP001437256"/>
    </source>
</evidence>